<keyword evidence="3" id="KW-0676">Redox-active center</keyword>
<feature type="domain" description="Thioredoxin" evidence="4">
    <location>
        <begin position="38"/>
        <end position="156"/>
    </location>
</feature>
<evidence type="ECO:0000256" key="3">
    <source>
        <dbReference type="ARBA" id="ARBA00023284"/>
    </source>
</evidence>
<organism evidence="5 6">
    <name type="scientific">Cytobacillus mangrovibacter</name>
    <dbReference type="NCBI Taxonomy" id="3299024"/>
    <lineage>
        <taxon>Bacteria</taxon>
        <taxon>Bacillati</taxon>
        <taxon>Bacillota</taxon>
        <taxon>Bacilli</taxon>
        <taxon>Bacillales</taxon>
        <taxon>Bacillaceae</taxon>
        <taxon>Cytobacillus</taxon>
    </lineage>
</organism>
<evidence type="ECO:0000256" key="1">
    <source>
        <dbReference type="ARBA" id="ARBA00008987"/>
    </source>
</evidence>
<proteinExistence type="inferred from homology"/>
<dbReference type="Proteomes" id="UP001601058">
    <property type="component" value="Unassembled WGS sequence"/>
</dbReference>
<dbReference type="EMBL" id="JBIACJ010000003">
    <property type="protein sequence ID" value="MFE8696214.1"/>
    <property type="molecule type" value="Genomic_DNA"/>
</dbReference>
<dbReference type="Gene3D" id="3.40.30.10">
    <property type="entry name" value="Glutaredoxin"/>
    <property type="match status" value="1"/>
</dbReference>
<dbReference type="PANTHER" id="PTHR45663:SF11">
    <property type="entry name" value="GEO12009P1"/>
    <property type="match status" value="1"/>
</dbReference>
<keyword evidence="6" id="KW-1185">Reference proteome</keyword>
<gene>
    <name evidence="5" type="ORF">ACFYKT_07590</name>
</gene>
<evidence type="ECO:0000313" key="5">
    <source>
        <dbReference type="EMBL" id="MFE8696214.1"/>
    </source>
</evidence>
<dbReference type="SUPFAM" id="SSF52833">
    <property type="entry name" value="Thioredoxin-like"/>
    <property type="match status" value="1"/>
</dbReference>
<comment type="caution">
    <text evidence="5">The sequence shown here is derived from an EMBL/GenBank/DDBJ whole genome shotgun (WGS) entry which is preliminary data.</text>
</comment>
<dbReference type="CDD" id="cd02947">
    <property type="entry name" value="TRX_family"/>
    <property type="match status" value="1"/>
</dbReference>
<sequence>MKKIIIFLAVIIILFGALAFVSKMQNEKKMAGGNPYDKDTLDPATISQLDDPNYQNLVLPEKLEEMIASKEDVTVYFYSPTCSHCQRTTPVVSPLAKEMNLDLLQFNLLEYEEGWDQYGIEQTPTIVQYKKGEEVNRISGYREKEVFEKWFNENSK</sequence>
<evidence type="ECO:0000259" key="4">
    <source>
        <dbReference type="PROSITE" id="PS51352"/>
    </source>
</evidence>
<accession>A0ABW6JWH6</accession>
<dbReference type="Pfam" id="PF00085">
    <property type="entry name" value="Thioredoxin"/>
    <property type="match status" value="1"/>
</dbReference>
<reference evidence="5 6" key="1">
    <citation type="submission" date="2024-08" db="EMBL/GenBank/DDBJ databases">
        <title>Two novel Cytobacillus novel species.</title>
        <authorList>
            <person name="Liu G."/>
        </authorList>
    </citation>
    <scope>NUCLEOTIDE SEQUENCE [LARGE SCALE GENOMIC DNA]</scope>
    <source>
        <strain evidence="5 6">FJAT-53684</strain>
    </source>
</reference>
<dbReference type="RefSeq" id="WP_389217754.1">
    <property type="nucleotide sequence ID" value="NZ_JBIACJ010000003.1"/>
</dbReference>
<protein>
    <submittedName>
        <fullName evidence="5">Thioredoxin family protein</fullName>
    </submittedName>
</protein>
<keyword evidence="2" id="KW-1015">Disulfide bond</keyword>
<dbReference type="InterPro" id="IPR013766">
    <property type="entry name" value="Thioredoxin_domain"/>
</dbReference>
<evidence type="ECO:0000256" key="2">
    <source>
        <dbReference type="ARBA" id="ARBA00023157"/>
    </source>
</evidence>
<dbReference type="PROSITE" id="PS51352">
    <property type="entry name" value="THIOREDOXIN_2"/>
    <property type="match status" value="1"/>
</dbReference>
<evidence type="ECO:0000313" key="6">
    <source>
        <dbReference type="Proteomes" id="UP001601058"/>
    </source>
</evidence>
<name>A0ABW6JWH6_9BACI</name>
<dbReference type="InterPro" id="IPR036249">
    <property type="entry name" value="Thioredoxin-like_sf"/>
</dbReference>
<comment type="similarity">
    <text evidence="1">Belongs to the thioredoxin family.</text>
</comment>
<dbReference type="PANTHER" id="PTHR45663">
    <property type="entry name" value="GEO12009P1"/>
    <property type="match status" value="1"/>
</dbReference>